<keyword evidence="2" id="KW-1185">Reference proteome</keyword>
<dbReference type="RefSeq" id="WP_012405275.1">
    <property type="nucleotide sequence ID" value="NC_010625.1"/>
</dbReference>
<dbReference type="OrthoDB" id="5511088at2"/>
<organism evidence="1 2">
    <name type="scientific">Paraburkholderia phymatum (strain DSM 17167 / CIP 108236 / LMG 21445 / STM815)</name>
    <name type="common">Burkholderia phymatum</name>
    <dbReference type="NCBI Taxonomy" id="391038"/>
    <lineage>
        <taxon>Bacteria</taxon>
        <taxon>Pseudomonadati</taxon>
        <taxon>Pseudomonadota</taxon>
        <taxon>Betaproteobacteria</taxon>
        <taxon>Burkholderiales</taxon>
        <taxon>Burkholderiaceae</taxon>
        <taxon>Paraburkholderia</taxon>
    </lineage>
</organism>
<gene>
    <name evidence="1" type="ordered locus">Bphy_6053</name>
</gene>
<dbReference type="KEGG" id="bph:Bphy_6053"/>
<keyword evidence="1" id="KW-0614">Plasmid</keyword>
<dbReference type="AlphaFoldDB" id="B2JVY8"/>
<evidence type="ECO:0000313" key="1">
    <source>
        <dbReference type="EMBL" id="ACC75115.1"/>
    </source>
</evidence>
<accession>B2JVY8</accession>
<protein>
    <submittedName>
        <fullName evidence="1">Uncharacterized protein</fullName>
    </submittedName>
</protein>
<proteinExistence type="predicted"/>
<dbReference type="EMBL" id="CP001045">
    <property type="protein sequence ID" value="ACC75115.1"/>
    <property type="molecule type" value="Genomic_DNA"/>
</dbReference>
<name>B2JVY8_PARP8</name>
<reference evidence="2" key="1">
    <citation type="journal article" date="2014" name="Stand. Genomic Sci.">
        <title>Complete genome sequence of Burkholderia phymatum STM815(T), a broad host range and efficient nitrogen-fixing symbiont of Mimosa species.</title>
        <authorList>
            <person name="Moulin L."/>
            <person name="Klonowska A."/>
            <person name="Caroline B."/>
            <person name="Booth K."/>
            <person name="Vriezen J.A."/>
            <person name="Melkonian R."/>
            <person name="James E.K."/>
            <person name="Young J.P."/>
            <person name="Bena G."/>
            <person name="Hauser L."/>
            <person name="Land M."/>
            <person name="Kyrpides N."/>
            <person name="Bruce D."/>
            <person name="Chain P."/>
            <person name="Copeland A."/>
            <person name="Pitluck S."/>
            <person name="Woyke T."/>
            <person name="Lizotte-Waniewski M."/>
            <person name="Bristow J."/>
            <person name="Riley M."/>
        </authorList>
    </citation>
    <scope>NUCLEOTIDE SEQUENCE [LARGE SCALE GENOMIC DNA]</scope>
    <source>
        <strain evidence="2">DSM 17167 / CIP 108236 / LMG 21445 / STM815</strain>
        <plasmid evidence="2">Plasmid pBPHY01</plasmid>
    </source>
</reference>
<sequence>MNVLVEDRTHTAIGLFARRILRTSAVVVAAAIQSTGCGGGGDSVSASGSALVPGRTSPEAAVNPNVVSLDVEFRGKTYTQWTISFWQWALEMPLGPLPHPFDDCSRRPISAAQTGNVWFWATPNSSHLTCNQLATTIPAGTSIFLLVLDGASMFLPMFDGPTSLNKPPVKTFTAEELKISSAFAGDIRDLFCTIDGAPVANIKAFRTRTGTFSFSAPSPWIFGNVGGPGTSIADGYYLLLKPLSAGLHTIHYGGKFVVPAGIFESDESVVGKDVTLLVRVGP</sequence>
<evidence type="ECO:0000313" key="2">
    <source>
        <dbReference type="Proteomes" id="UP000001192"/>
    </source>
</evidence>
<geneLocation type="plasmid" evidence="1 2">
    <name>pBPHY01</name>
</geneLocation>
<dbReference type="HOGENOM" id="CLU_985797_0_0_4"/>
<dbReference type="Proteomes" id="UP000001192">
    <property type="component" value="Plasmid pBPHY01"/>
</dbReference>